<gene>
    <name evidence="1" type="ORF">UFOVP136_2</name>
</gene>
<proteinExistence type="predicted"/>
<evidence type="ECO:0000313" key="1">
    <source>
        <dbReference type="EMBL" id="CAB4131998.1"/>
    </source>
</evidence>
<reference evidence="1" key="1">
    <citation type="submission" date="2020-04" db="EMBL/GenBank/DDBJ databases">
        <authorList>
            <person name="Chiriac C."/>
            <person name="Salcher M."/>
            <person name="Ghai R."/>
            <person name="Kavagutti S V."/>
        </authorList>
    </citation>
    <scope>NUCLEOTIDE SEQUENCE</scope>
</reference>
<organism evidence="1">
    <name type="scientific">uncultured Caudovirales phage</name>
    <dbReference type="NCBI Taxonomy" id="2100421"/>
    <lineage>
        <taxon>Viruses</taxon>
        <taxon>Duplodnaviria</taxon>
        <taxon>Heunggongvirae</taxon>
        <taxon>Uroviricota</taxon>
        <taxon>Caudoviricetes</taxon>
        <taxon>Peduoviridae</taxon>
        <taxon>Maltschvirus</taxon>
        <taxon>Maltschvirus maltsch</taxon>
    </lineage>
</organism>
<protein>
    <submittedName>
        <fullName evidence="1">Uncharacterized protein</fullName>
    </submittedName>
</protein>
<dbReference type="EMBL" id="LR796257">
    <property type="protein sequence ID" value="CAB4131998.1"/>
    <property type="molecule type" value="Genomic_DNA"/>
</dbReference>
<accession>A0A6J5LBN8</accession>
<name>A0A6J5LBN8_9CAUD</name>
<sequence>MTKKKKVIMTRKDAITSGKEVYFTGKPCLHGHLVNRYTSTGHCIECLKLRGLSERAAVKAGRVQAAAHG</sequence>